<accession>A0ABV0L628</accession>
<dbReference type="Pfam" id="PF19564">
    <property type="entry name" value="DUF6086"/>
    <property type="match status" value="1"/>
</dbReference>
<sequence length="136" mass="13825">MSQYFSIDGRPVWNPANGPGTLFARLAETLVPLAGRPSGIGVTPGDPDDHPIDGAAFGAFTDALVSEYRATAHPIQRALLEGFVATAAVLARRGRLALPALDGPPGTSPRDLPGGGAAAPDRLAALIAEYAGAMPA</sequence>
<name>A0ABV0L628_9PSEU</name>
<gene>
    <name evidence="1" type="ORF">ABJI51_01655</name>
</gene>
<organism evidence="1 2">
    <name type="scientific">Amycolatopsis melonis</name>
    <dbReference type="NCBI Taxonomy" id="3156488"/>
    <lineage>
        <taxon>Bacteria</taxon>
        <taxon>Bacillati</taxon>
        <taxon>Actinomycetota</taxon>
        <taxon>Actinomycetes</taxon>
        <taxon>Pseudonocardiales</taxon>
        <taxon>Pseudonocardiaceae</taxon>
        <taxon>Amycolatopsis</taxon>
    </lineage>
</organism>
<dbReference type="InterPro" id="IPR045732">
    <property type="entry name" value="DUF6086"/>
</dbReference>
<evidence type="ECO:0000313" key="1">
    <source>
        <dbReference type="EMBL" id="MEQ0557758.1"/>
    </source>
</evidence>
<proteinExistence type="predicted"/>
<dbReference type="EMBL" id="JBDZYD010000001">
    <property type="protein sequence ID" value="MEQ0557758.1"/>
    <property type="molecule type" value="Genomic_DNA"/>
</dbReference>
<reference evidence="1 2" key="1">
    <citation type="submission" date="2024-05" db="EMBL/GenBank/DDBJ databases">
        <authorList>
            <person name="Zhao H."/>
            <person name="Xu Y."/>
            <person name="Lin S."/>
            <person name="Spain J.C."/>
            <person name="Zhou N.-Y."/>
        </authorList>
    </citation>
    <scope>NUCLEOTIDE SEQUENCE [LARGE SCALE GENOMIC DNA]</scope>
    <source>
        <strain evidence="1 2">NEAU-NG30</strain>
    </source>
</reference>
<dbReference type="RefSeq" id="WP_348947062.1">
    <property type="nucleotide sequence ID" value="NZ_JBDZYD010000001.1"/>
</dbReference>
<comment type="caution">
    <text evidence="1">The sequence shown here is derived from an EMBL/GenBank/DDBJ whole genome shotgun (WGS) entry which is preliminary data.</text>
</comment>
<evidence type="ECO:0000313" key="2">
    <source>
        <dbReference type="Proteomes" id="UP001440984"/>
    </source>
</evidence>
<keyword evidence="2" id="KW-1185">Reference proteome</keyword>
<protein>
    <submittedName>
        <fullName evidence="1">DUF6086 family protein</fullName>
    </submittedName>
</protein>
<dbReference type="Proteomes" id="UP001440984">
    <property type="component" value="Unassembled WGS sequence"/>
</dbReference>